<keyword evidence="2 3" id="KW-0808">Transferase</keyword>
<accession>A0AAV9B9S8</accession>
<dbReference type="AlphaFoldDB" id="A0AAV9B9S8"/>
<evidence type="ECO:0000256" key="3">
    <source>
        <dbReference type="RuleBase" id="RU361155"/>
    </source>
</evidence>
<dbReference type="GO" id="GO:0008146">
    <property type="term" value="F:sulfotransferase activity"/>
    <property type="evidence" value="ECO:0007669"/>
    <property type="project" value="InterPro"/>
</dbReference>
<dbReference type="Pfam" id="PF00685">
    <property type="entry name" value="Sulfotransfer_1"/>
    <property type="match status" value="1"/>
</dbReference>
<comment type="similarity">
    <text evidence="1 3">Belongs to the sulfotransferase 1 family.</text>
</comment>
<evidence type="ECO:0000313" key="6">
    <source>
        <dbReference type="EMBL" id="KAK1274604.1"/>
    </source>
</evidence>
<protein>
    <recommendedName>
        <fullName evidence="3">Sulfotransferase</fullName>
        <ecNumber evidence="3">2.8.2.-</ecNumber>
    </recommendedName>
</protein>
<sequence length="305" mass="35044">MESEEGDDIFQSLPVFAPDNALYQLYQYKGFWTTKTRLLEILAVHNQFVPLPTDVLLTSYPKSGSNWLKSLIFSIINRSTSKASLLSTHPSHLVPNLEIKVYRGGKLFMRRIFSTHIPYHLLPPSMKDSNCKIIYIARNPKDVIVSLWHFLGSNKSLPPITLEELVDGMCTGVFNHGPYFDHVLGYWKERLSDGSCSRRVFFLTYEELKRDTVDHVRRLGEFLGCPFDGDEEVGEIVRMCSFEHLSNVEANQSEEKIPYGTFTYKSFFRKGEVGDYKNWLTPEMIERIDRVAEEKLRGSGLSLLG</sequence>
<dbReference type="InterPro" id="IPR027417">
    <property type="entry name" value="P-loop_NTPase"/>
</dbReference>
<evidence type="ECO:0000259" key="4">
    <source>
        <dbReference type="Pfam" id="PF00685"/>
    </source>
</evidence>
<evidence type="ECO:0000256" key="1">
    <source>
        <dbReference type="ARBA" id="ARBA00005771"/>
    </source>
</evidence>
<evidence type="ECO:0000256" key="2">
    <source>
        <dbReference type="ARBA" id="ARBA00022679"/>
    </source>
</evidence>
<feature type="domain" description="Sulfotransferase" evidence="4">
    <location>
        <begin position="52"/>
        <end position="300"/>
    </location>
</feature>
<reference evidence="5" key="2">
    <citation type="submission" date="2023-06" db="EMBL/GenBank/DDBJ databases">
        <authorList>
            <person name="Ma L."/>
            <person name="Liu K.-W."/>
            <person name="Li Z."/>
            <person name="Hsiao Y.-Y."/>
            <person name="Qi Y."/>
            <person name="Fu T."/>
            <person name="Tang G."/>
            <person name="Zhang D."/>
            <person name="Sun W.-H."/>
            <person name="Liu D.-K."/>
            <person name="Li Y."/>
            <person name="Chen G.-Z."/>
            <person name="Liu X.-D."/>
            <person name="Liao X.-Y."/>
            <person name="Jiang Y.-T."/>
            <person name="Yu X."/>
            <person name="Hao Y."/>
            <person name="Huang J."/>
            <person name="Zhao X.-W."/>
            <person name="Ke S."/>
            <person name="Chen Y.-Y."/>
            <person name="Wu W.-L."/>
            <person name="Hsu J.-L."/>
            <person name="Lin Y.-F."/>
            <person name="Huang M.-D."/>
            <person name="Li C.-Y."/>
            <person name="Huang L."/>
            <person name="Wang Z.-W."/>
            <person name="Zhao X."/>
            <person name="Zhong W.-Y."/>
            <person name="Peng D.-H."/>
            <person name="Ahmad S."/>
            <person name="Lan S."/>
            <person name="Zhang J.-S."/>
            <person name="Tsai W.-C."/>
            <person name="Van De Peer Y."/>
            <person name="Liu Z.-J."/>
        </authorList>
    </citation>
    <scope>NUCLEOTIDE SEQUENCE</scope>
    <source>
        <strain evidence="5">SCP</strain>
        <tissue evidence="5">Leaves</tissue>
    </source>
</reference>
<reference evidence="5" key="1">
    <citation type="journal article" date="2023" name="Nat. Commun.">
        <title>Diploid and tetraploid genomes of Acorus and the evolution of monocots.</title>
        <authorList>
            <person name="Ma L."/>
            <person name="Liu K.W."/>
            <person name="Li Z."/>
            <person name="Hsiao Y.Y."/>
            <person name="Qi Y."/>
            <person name="Fu T."/>
            <person name="Tang G.D."/>
            <person name="Zhang D."/>
            <person name="Sun W.H."/>
            <person name="Liu D.K."/>
            <person name="Li Y."/>
            <person name="Chen G.Z."/>
            <person name="Liu X.D."/>
            <person name="Liao X.Y."/>
            <person name="Jiang Y.T."/>
            <person name="Yu X."/>
            <person name="Hao Y."/>
            <person name="Huang J."/>
            <person name="Zhao X.W."/>
            <person name="Ke S."/>
            <person name="Chen Y.Y."/>
            <person name="Wu W.L."/>
            <person name="Hsu J.L."/>
            <person name="Lin Y.F."/>
            <person name="Huang M.D."/>
            <person name="Li C.Y."/>
            <person name="Huang L."/>
            <person name="Wang Z.W."/>
            <person name="Zhao X."/>
            <person name="Zhong W.Y."/>
            <person name="Peng D.H."/>
            <person name="Ahmad S."/>
            <person name="Lan S."/>
            <person name="Zhang J.S."/>
            <person name="Tsai W.C."/>
            <person name="Van de Peer Y."/>
            <person name="Liu Z.J."/>
        </authorList>
    </citation>
    <scope>NUCLEOTIDE SEQUENCE</scope>
    <source>
        <strain evidence="5">SCP</strain>
    </source>
</reference>
<gene>
    <name evidence="6" type="ORF">QJS04_geneDACA023311</name>
    <name evidence="5" type="ORF">QJS04_geneDACA025084</name>
</gene>
<organism evidence="5 7">
    <name type="scientific">Acorus gramineus</name>
    <name type="common">Dwarf sweet flag</name>
    <dbReference type="NCBI Taxonomy" id="55184"/>
    <lineage>
        <taxon>Eukaryota</taxon>
        <taxon>Viridiplantae</taxon>
        <taxon>Streptophyta</taxon>
        <taxon>Embryophyta</taxon>
        <taxon>Tracheophyta</taxon>
        <taxon>Spermatophyta</taxon>
        <taxon>Magnoliopsida</taxon>
        <taxon>Liliopsida</taxon>
        <taxon>Acoraceae</taxon>
        <taxon>Acorus</taxon>
    </lineage>
</organism>
<dbReference type="Proteomes" id="UP001179952">
    <property type="component" value="Unassembled WGS sequence"/>
</dbReference>
<proteinExistence type="inferred from homology"/>
<dbReference type="EC" id="2.8.2.-" evidence="3"/>
<name>A0AAV9B9S8_ACOGR</name>
<dbReference type="InterPro" id="IPR000863">
    <property type="entry name" value="Sulfotransferase_dom"/>
</dbReference>
<comment type="caution">
    <text evidence="5">The sequence shown here is derived from an EMBL/GenBank/DDBJ whole genome shotgun (WGS) entry which is preliminary data.</text>
</comment>
<dbReference type="EMBL" id="JAUJYN010000004">
    <property type="protein sequence ID" value="KAK1273335.1"/>
    <property type="molecule type" value="Genomic_DNA"/>
</dbReference>
<keyword evidence="7" id="KW-1185">Reference proteome</keyword>
<dbReference type="PANTHER" id="PTHR11783">
    <property type="entry name" value="SULFOTRANSFERASE SULT"/>
    <property type="match status" value="1"/>
</dbReference>
<dbReference type="SUPFAM" id="SSF52540">
    <property type="entry name" value="P-loop containing nucleoside triphosphate hydrolases"/>
    <property type="match status" value="1"/>
</dbReference>
<dbReference type="Gene3D" id="3.40.50.300">
    <property type="entry name" value="P-loop containing nucleotide triphosphate hydrolases"/>
    <property type="match status" value="1"/>
</dbReference>
<evidence type="ECO:0000313" key="7">
    <source>
        <dbReference type="Proteomes" id="UP001179952"/>
    </source>
</evidence>
<dbReference type="EMBL" id="JAUJYN010000004">
    <property type="protein sequence ID" value="KAK1274604.1"/>
    <property type="molecule type" value="Genomic_DNA"/>
</dbReference>
<evidence type="ECO:0000313" key="5">
    <source>
        <dbReference type="EMBL" id="KAK1273335.1"/>
    </source>
</evidence>